<accession>A0ABW5PY89</accession>
<keyword evidence="3" id="KW-0731">Sigma factor</keyword>
<evidence type="ECO:0000256" key="1">
    <source>
        <dbReference type="ARBA" id="ARBA00010641"/>
    </source>
</evidence>
<keyword evidence="2" id="KW-0805">Transcription regulation</keyword>
<dbReference type="Pfam" id="PF08281">
    <property type="entry name" value="Sigma70_r4_2"/>
    <property type="match status" value="1"/>
</dbReference>
<dbReference type="InterPro" id="IPR013325">
    <property type="entry name" value="RNA_pol_sigma_r2"/>
</dbReference>
<evidence type="ECO:0000256" key="4">
    <source>
        <dbReference type="ARBA" id="ARBA00023125"/>
    </source>
</evidence>
<proteinExistence type="inferred from homology"/>
<dbReference type="RefSeq" id="WP_379560706.1">
    <property type="nucleotide sequence ID" value="NZ_JBHUMX010000009.1"/>
</dbReference>
<evidence type="ECO:0000313" key="8">
    <source>
        <dbReference type="EMBL" id="MFD2628007.1"/>
    </source>
</evidence>
<comment type="caution">
    <text evidence="8">The sequence shown here is derived from an EMBL/GenBank/DDBJ whole genome shotgun (WGS) entry which is preliminary data.</text>
</comment>
<dbReference type="InterPro" id="IPR014284">
    <property type="entry name" value="RNA_pol_sigma-70_dom"/>
</dbReference>
<dbReference type="InterPro" id="IPR013324">
    <property type="entry name" value="RNA_pol_sigma_r3/r4-like"/>
</dbReference>
<dbReference type="InterPro" id="IPR013249">
    <property type="entry name" value="RNA_pol_sigma70_r4_t2"/>
</dbReference>
<dbReference type="InterPro" id="IPR039425">
    <property type="entry name" value="RNA_pol_sigma-70-like"/>
</dbReference>
<dbReference type="EMBL" id="JBHUMX010000009">
    <property type="protein sequence ID" value="MFD2628007.1"/>
    <property type="molecule type" value="Genomic_DNA"/>
</dbReference>
<dbReference type="InterPro" id="IPR036388">
    <property type="entry name" value="WH-like_DNA-bd_sf"/>
</dbReference>
<organism evidence="8 9">
    <name type="scientific">Oceanobacillus kapialis</name>
    <dbReference type="NCBI Taxonomy" id="481353"/>
    <lineage>
        <taxon>Bacteria</taxon>
        <taxon>Bacillati</taxon>
        <taxon>Bacillota</taxon>
        <taxon>Bacilli</taxon>
        <taxon>Bacillales</taxon>
        <taxon>Bacillaceae</taxon>
        <taxon>Oceanobacillus</taxon>
    </lineage>
</organism>
<keyword evidence="5" id="KW-0804">Transcription</keyword>
<sequence length="181" mass="21324">MGKIFNKEGISESEYQVIYNMFYNRIYRRAFYIIQDNFLAQDATQDTFLTGFVNLESVKNKDRMGEWLTTIVTRKAIDIIRKQRAWNGVPTKNEYLEIATDTTIMTIENIVENKLLSEELMNQLSGLRDNHREILILKYIHGLKDKEISKQLRIKEGTVKSKIFRAKKALRTKVVKHYITL</sequence>
<dbReference type="InterPro" id="IPR007627">
    <property type="entry name" value="RNA_pol_sigma70_r2"/>
</dbReference>
<keyword evidence="9" id="KW-1185">Reference proteome</keyword>
<evidence type="ECO:0000256" key="5">
    <source>
        <dbReference type="ARBA" id="ARBA00023163"/>
    </source>
</evidence>
<evidence type="ECO:0000259" key="6">
    <source>
        <dbReference type="Pfam" id="PF04542"/>
    </source>
</evidence>
<dbReference type="Gene3D" id="1.10.1740.10">
    <property type="match status" value="1"/>
</dbReference>
<reference evidence="9" key="1">
    <citation type="journal article" date="2019" name="Int. J. Syst. Evol. Microbiol.">
        <title>The Global Catalogue of Microorganisms (GCM) 10K type strain sequencing project: providing services to taxonomists for standard genome sequencing and annotation.</title>
        <authorList>
            <consortium name="The Broad Institute Genomics Platform"/>
            <consortium name="The Broad Institute Genome Sequencing Center for Infectious Disease"/>
            <person name="Wu L."/>
            <person name="Ma J."/>
        </authorList>
    </citation>
    <scope>NUCLEOTIDE SEQUENCE [LARGE SCALE GENOMIC DNA]</scope>
    <source>
        <strain evidence="9">TISTR 1858</strain>
    </source>
</reference>
<feature type="domain" description="RNA polymerase sigma factor 70 region 4 type 2" evidence="7">
    <location>
        <begin position="118"/>
        <end position="170"/>
    </location>
</feature>
<gene>
    <name evidence="8" type="ORF">ACFSUN_04320</name>
</gene>
<comment type="similarity">
    <text evidence="1">Belongs to the sigma-70 factor family. ECF subfamily.</text>
</comment>
<dbReference type="CDD" id="cd06171">
    <property type="entry name" value="Sigma70_r4"/>
    <property type="match status" value="1"/>
</dbReference>
<evidence type="ECO:0000256" key="2">
    <source>
        <dbReference type="ARBA" id="ARBA00023015"/>
    </source>
</evidence>
<dbReference type="Pfam" id="PF04542">
    <property type="entry name" value="Sigma70_r2"/>
    <property type="match status" value="1"/>
</dbReference>
<keyword evidence="4" id="KW-0238">DNA-binding</keyword>
<evidence type="ECO:0000259" key="7">
    <source>
        <dbReference type="Pfam" id="PF08281"/>
    </source>
</evidence>
<name>A0ABW5PY89_9BACI</name>
<dbReference type="PANTHER" id="PTHR43133:SF8">
    <property type="entry name" value="RNA POLYMERASE SIGMA FACTOR HI_1459-RELATED"/>
    <property type="match status" value="1"/>
</dbReference>
<evidence type="ECO:0000313" key="9">
    <source>
        <dbReference type="Proteomes" id="UP001597451"/>
    </source>
</evidence>
<evidence type="ECO:0000256" key="3">
    <source>
        <dbReference type="ARBA" id="ARBA00023082"/>
    </source>
</evidence>
<dbReference type="Proteomes" id="UP001597451">
    <property type="component" value="Unassembled WGS sequence"/>
</dbReference>
<protein>
    <submittedName>
        <fullName evidence="8">RNA polymerase sigma factor</fullName>
    </submittedName>
</protein>
<dbReference type="PANTHER" id="PTHR43133">
    <property type="entry name" value="RNA POLYMERASE ECF-TYPE SIGMA FACTO"/>
    <property type="match status" value="1"/>
</dbReference>
<dbReference type="NCBIfam" id="TIGR02937">
    <property type="entry name" value="sigma70-ECF"/>
    <property type="match status" value="1"/>
</dbReference>
<dbReference type="SUPFAM" id="SSF88659">
    <property type="entry name" value="Sigma3 and sigma4 domains of RNA polymerase sigma factors"/>
    <property type="match status" value="1"/>
</dbReference>
<feature type="domain" description="RNA polymerase sigma-70 region 2" evidence="6">
    <location>
        <begin position="19"/>
        <end position="84"/>
    </location>
</feature>
<dbReference type="SUPFAM" id="SSF88946">
    <property type="entry name" value="Sigma2 domain of RNA polymerase sigma factors"/>
    <property type="match status" value="1"/>
</dbReference>
<dbReference type="Gene3D" id="1.10.10.10">
    <property type="entry name" value="Winged helix-like DNA-binding domain superfamily/Winged helix DNA-binding domain"/>
    <property type="match status" value="1"/>
</dbReference>